<accession>A0ABQ9BWZ8</accession>
<reference evidence="1" key="1">
    <citation type="submission" date="2022-10" db="EMBL/GenBank/DDBJ databases">
        <authorList>
            <person name="Hyden B.L."/>
            <person name="Feng K."/>
            <person name="Yates T."/>
            <person name="Jawdy S."/>
            <person name="Smart L.B."/>
            <person name="Muchero W."/>
        </authorList>
    </citation>
    <scope>NUCLEOTIDE SEQUENCE</scope>
    <source>
        <tissue evidence="1">Shoot tip</tissue>
    </source>
</reference>
<evidence type="ECO:0008006" key="3">
    <source>
        <dbReference type="Google" id="ProtNLM"/>
    </source>
</evidence>
<evidence type="ECO:0000313" key="1">
    <source>
        <dbReference type="EMBL" id="KAJ6390289.1"/>
    </source>
</evidence>
<dbReference type="PANTHER" id="PTHR33739">
    <property type="entry name" value="OS07G0681500 PROTEIN"/>
    <property type="match status" value="1"/>
</dbReference>
<reference evidence="1" key="2">
    <citation type="journal article" date="2023" name="Int. J. Mol. Sci.">
        <title>De Novo Assembly and Annotation of 11 Diverse Shrub Willow (Salix) Genomes Reveals Novel Gene Organization in Sex-Linked Regions.</title>
        <authorList>
            <person name="Hyden B."/>
            <person name="Feng K."/>
            <person name="Yates T.B."/>
            <person name="Jawdy S."/>
            <person name="Cereghino C."/>
            <person name="Smart L.B."/>
            <person name="Muchero W."/>
        </authorList>
    </citation>
    <scope>NUCLEOTIDE SEQUENCE</scope>
    <source>
        <tissue evidence="1">Shoot tip</tissue>
    </source>
</reference>
<comment type="caution">
    <text evidence="1">The sequence shown here is derived from an EMBL/GenBank/DDBJ whole genome shotgun (WGS) entry which is preliminary data.</text>
</comment>
<organism evidence="1 2">
    <name type="scientific">Salix suchowensis</name>
    <dbReference type="NCBI Taxonomy" id="1278906"/>
    <lineage>
        <taxon>Eukaryota</taxon>
        <taxon>Viridiplantae</taxon>
        <taxon>Streptophyta</taxon>
        <taxon>Embryophyta</taxon>
        <taxon>Tracheophyta</taxon>
        <taxon>Spermatophyta</taxon>
        <taxon>Magnoliopsida</taxon>
        <taxon>eudicotyledons</taxon>
        <taxon>Gunneridae</taxon>
        <taxon>Pentapetalae</taxon>
        <taxon>rosids</taxon>
        <taxon>fabids</taxon>
        <taxon>Malpighiales</taxon>
        <taxon>Salicaceae</taxon>
        <taxon>Saliceae</taxon>
        <taxon>Salix</taxon>
    </lineage>
</organism>
<proteinExistence type="predicted"/>
<gene>
    <name evidence="1" type="ORF">OIU77_024498</name>
</gene>
<name>A0ABQ9BWZ8_9ROSI</name>
<evidence type="ECO:0000313" key="2">
    <source>
        <dbReference type="Proteomes" id="UP001141253"/>
    </source>
</evidence>
<dbReference type="InterPro" id="IPR039638">
    <property type="entry name" value="MED33A/B"/>
</dbReference>
<dbReference type="Proteomes" id="UP001141253">
    <property type="component" value="Chromosome 2"/>
</dbReference>
<dbReference type="PANTHER" id="PTHR33739:SF7">
    <property type="entry name" value="MEDIATOR OF RNA POLYMERASE II TRANSCRIPTION SUBUNIT 33B"/>
    <property type="match status" value="1"/>
</dbReference>
<keyword evidence="2" id="KW-1185">Reference proteome</keyword>
<protein>
    <recommendedName>
        <fullName evidence="3">Mediator of RNA polymerase II transcription subunit 23</fullName>
    </recommendedName>
</protein>
<dbReference type="EMBL" id="JAPFFI010000006">
    <property type="protein sequence ID" value="KAJ6390289.1"/>
    <property type="molecule type" value="Genomic_DNA"/>
</dbReference>
<sequence length="134" mass="15072">MAAASCTVWDSVLELTKSAQVKNCDPQLWAIQLSSNLNSAGVDLPSVELAHLLVSHICFDNHLPITWKFLEKALSFNLVPPLLVLALLSTRVVPNRQLHPAAYRLYMELVKETCLFFFSSNRCPKPSIDHEINR</sequence>